<sequence length="255" mass="28976">MKHLKRWNRDVFGDIQIKVDLAFPVLKDIQEQIVDDGIIPFLRSGDLVIEGRTLMKSHMVDFYKSLYSLEVPVMDDGLVDHFILRLVSDEDNKNLTLIPSDLERGARIALVVAFISLWWDVMGNDALVDCYGEASGQCVNKSKSLIFVGSMGMDEHCFWPKLCGKLPLELLAFLKSWSFSSQLKELALSTMANCISVIWKSQNDCRFNDIPPSLISVKCFILSLTWESTILVFGTMFNMVEELGILIKMDIKGRR</sequence>
<comment type="caution">
    <text evidence="1">The sequence shown here is derived from an EMBL/GenBank/DDBJ whole genome shotgun (WGS) entry which is preliminary data.</text>
</comment>
<name>A0ABC8RA49_9AQUA</name>
<gene>
    <name evidence="1" type="ORF">ILEXP_LOCUS8706</name>
</gene>
<protein>
    <submittedName>
        <fullName evidence="1">Uncharacterized protein</fullName>
    </submittedName>
</protein>
<dbReference type="AlphaFoldDB" id="A0ABC8RA49"/>
<keyword evidence="2" id="KW-1185">Reference proteome</keyword>
<evidence type="ECO:0000313" key="1">
    <source>
        <dbReference type="EMBL" id="CAK9141176.1"/>
    </source>
</evidence>
<proteinExistence type="predicted"/>
<organism evidence="1 2">
    <name type="scientific">Ilex paraguariensis</name>
    <name type="common">yerba mate</name>
    <dbReference type="NCBI Taxonomy" id="185542"/>
    <lineage>
        <taxon>Eukaryota</taxon>
        <taxon>Viridiplantae</taxon>
        <taxon>Streptophyta</taxon>
        <taxon>Embryophyta</taxon>
        <taxon>Tracheophyta</taxon>
        <taxon>Spermatophyta</taxon>
        <taxon>Magnoliopsida</taxon>
        <taxon>eudicotyledons</taxon>
        <taxon>Gunneridae</taxon>
        <taxon>Pentapetalae</taxon>
        <taxon>asterids</taxon>
        <taxon>campanulids</taxon>
        <taxon>Aquifoliales</taxon>
        <taxon>Aquifoliaceae</taxon>
        <taxon>Ilex</taxon>
    </lineage>
</organism>
<dbReference type="Proteomes" id="UP001642360">
    <property type="component" value="Unassembled WGS sequence"/>
</dbReference>
<dbReference type="EMBL" id="CAUOFW020001103">
    <property type="protein sequence ID" value="CAK9141176.1"/>
    <property type="molecule type" value="Genomic_DNA"/>
</dbReference>
<accession>A0ABC8RA49</accession>
<evidence type="ECO:0000313" key="2">
    <source>
        <dbReference type="Proteomes" id="UP001642360"/>
    </source>
</evidence>
<reference evidence="1 2" key="1">
    <citation type="submission" date="2024-02" db="EMBL/GenBank/DDBJ databases">
        <authorList>
            <person name="Vignale AGUSTIN F."/>
            <person name="Sosa J E."/>
            <person name="Modenutti C."/>
        </authorList>
    </citation>
    <scope>NUCLEOTIDE SEQUENCE [LARGE SCALE GENOMIC DNA]</scope>
</reference>